<dbReference type="SMART" id="SM00100">
    <property type="entry name" value="cNMP"/>
    <property type="match status" value="1"/>
</dbReference>
<dbReference type="Gene3D" id="1.10.287.70">
    <property type="match status" value="1"/>
</dbReference>
<accession>A0A9W6TQN9</accession>
<dbReference type="GO" id="GO:0042391">
    <property type="term" value="P:regulation of membrane potential"/>
    <property type="evidence" value="ECO:0007669"/>
    <property type="project" value="TreeGrafter"/>
</dbReference>
<evidence type="ECO:0000259" key="2">
    <source>
        <dbReference type="PROSITE" id="PS50042"/>
    </source>
</evidence>
<dbReference type="OrthoDB" id="447251at2759"/>
<dbReference type="AlphaFoldDB" id="A0A9W6TQN9"/>
<reference evidence="3" key="1">
    <citation type="submission" date="2023-04" db="EMBL/GenBank/DDBJ databases">
        <title>Phytophthora fragariaefolia NBRC 109709.</title>
        <authorList>
            <person name="Ichikawa N."/>
            <person name="Sato H."/>
            <person name="Tonouchi N."/>
        </authorList>
    </citation>
    <scope>NUCLEOTIDE SEQUENCE</scope>
    <source>
        <strain evidence="3">NBRC 109709</strain>
    </source>
</reference>
<evidence type="ECO:0000313" key="3">
    <source>
        <dbReference type="EMBL" id="GMF18054.1"/>
    </source>
</evidence>
<dbReference type="InterPro" id="IPR014710">
    <property type="entry name" value="RmlC-like_jellyroll"/>
</dbReference>
<keyword evidence="1" id="KW-0812">Transmembrane</keyword>
<keyword evidence="1" id="KW-1133">Transmembrane helix</keyword>
<dbReference type="CDD" id="cd00038">
    <property type="entry name" value="CAP_ED"/>
    <property type="match status" value="1"/>
</dbReference>
<dbReference type="PROSITE" id="PS50042">
    <property type="entry name" value="CNMP_BINDING_3"/>
    <property type="match status" value="1"/>
</dbReference>
<name>A0A9W6TQN9_9STRA</name>
<dbReference type="EMBL" id="BSXT01000117">
    <property type="protein sequence ID" value="GMF18054.1"/>
    <property type="molecule type" value="Genomic_DNA"/>
</dbReference>
<dbReference type="Gene3D" id="1.10.287.630">
    <property type="entry name" value="Helix hairpin bin"/>
    <property type="match status" value="1"/>
</dbReference>
<gene>
    <name evidence="3" type="ORF">Pfra01_000145600</name>
</gene>
<dbReference type="Gene3D" id="2.60.120.10">
    <property type="entry name" value="Jelly Rolls"/>
    <property type="match status" value="1"/>
</dbReference>
<dbReference type="PANTHER" id="PTHR10217">
    <property type="entry name" value="VOLTAGE AND LIGAND GATED POTASSIUM CHANNEL"/>
    <property type="match status" value="1"/>
</dbReference>
<sequence>MEQPVELPSFETHQSNQCCITQQQYTCLEERLDQMQADIRTTNRILHDLSALVYRQCQVLSLLALLISNCALLTYYFCCELDNVKAIIPNEKNHRLAHIGVSPNNAMLSEGAPRVSLAGLNPFALVASNALEIMDITDVDLKTAGIRPTAPNSRPFSNSPEKKLSIPLAVPDPTLSAQWLSKIKITKTDTKVTPTRLLSEMWSPFQVGLSKIMPSGFSRILPLSKGEETSEIVPHDEETLVRRFSVSAINLAKAQSIAIRQSKNNSSEQEQDGLLVSPQDIISARNLEGEISRFTLRHDSSIRTAWDLGVIAIVLLDLVFTPLSLGFNYHSAFLDSYNIAESVIFGVDFIVRMFSSYVDEHGNLTSGPKQTIINYVASGWAVPDLLSWFPFELFSSSNRSSVIGFFKFLRLAKVSHLAHRLHSAKKAGFVRFLLLLGLVLTISHLLTCYWSWVAVGWRSHINEGTFVPRSLFEEYSLCWSLVIGCVNASPPAMYSAAELISVACFMLVGNVLQASVFGAVASVIASIDENEAAYSKKIITILERCHFLGIPDKLAKRIRGYYENLWRETKSVSSDADAFIDELSPALICEVKFQLYRDMLKQIPFLSSKTLAPAVFEVLVLHLNTVIYMQDDVLIRKGEFGDWMGFIGSKGSVGVLDPNSEMIKVIQILRKGDYFGEMALLQRTKRGATAVALTWVQIHVLCRQDLDYVKELYPNQTAILEKEISKYKHMQSQSSTLAVAKRLI</sequence>
<comment type="caution">
    <text evidence="3">The sequence shown here is derived from an EMBL/GenBank/DDBJ whole genome shotgun (WGS) entry which is preliminary data.</text>
</comment>
<proteinExistence type="predicted"/>
<dbReference type="GO" id="GO:0005886">
    <property type="term" value="C:plasma membrane"/>
    <property type="evidence" value="ECO:0007669"/>
    <property type="project" value="TreeGrafter"/>
</dbReference>
<dbReference type="Proteomes" id="UP001165121">
    <property type="component" value="Unassembled WGS sequence"/>
</dbReference>
<organism evidence="3 4">
    <name type="scientific">Phytophthora fragariaefolia</name>
    <dbReference type="NCBI Taxonomy" id="1490495"/>
    <lineage>
        <taxon>Eukaryota</taxon>
        <taxon>Sar</taxon>
        <taxon>Stramenopiles</taxon>
        <taxon>Oomycota</taxon>
        <taxon>Peronosporomycetes</taxon>
        <taxon>Peronosporales</taxon>
        <taxon>Peronosporaceae</taxon>
        <taxon>Phytophthora</taxon>
    </lineage>
</organism>
<protein>
    <submittedName>
        <fullName evidence="3">Unnamed protein product</fullName>
    </submittedName>
</protein>
<dbReference type="GO" id="GO:0005249">
    <property type="term" value="F:voltage-gated potassium channel activity"/>
    <property type="evidence" value="ECO:0007669"/>
    <property type="project" value="TreeGrafter"/>
</dbReference>
<dbReference type="InterPro" id="IPR018490">
    <property type="entry name" value="cNMP-bd_dom_sf"/>
</dbReference>
<feature type="transmembrane region" description="Helical" evidence="1">
    <location>
        <begin position="305"/>
        <end position="327"/>
    </location>
</feature>
<keyword evidence="1" id="KW-0472">Membrane</keyword>
<evidence type="ECO:0000256" key="1">
    <source>
        <dbReference type="SAM" id="Phobius"/>
    </source>
</evidence>
<dbReference type="InterPro" id="IPR000595">
    <property type="entry name" value="cNMP-bd_dom"/>
</dbReference>
<evidence type="ECO:0000313" key="4">
    <source>
        <dbReference type="Proteomes" id="UP001165121"/>
    </source>
</evidence>
<dbReference type="SUPFAM" id="SSF81324">
    <property type="entry name" value="Voltage-gated potassium channels"/>
    <property type="match status" value="1"/>
</dbReference>
<dbReference type="PANTHER" id="PTHR10217:SF435">
    <property type="entry name" value="POTASSIUM VOLTAGE-GATED CHANNEL PROTEIN EAG"/>
    <property type="match status" value="1"/>
</dbReference>
<dbReference type="InterPro" id="IPR050818">
    <property type="entry name" value="KCNH_animal-type"/>
</dbReference>
<keyword evidence="4" id="KW-1185">Reference proteome</keyword>
<dbReference type="SUPFAM" id="SSF51206">
    <property type="entry name" value="cAMP-binding domain-like"/>
    <property type="match status" value="1"/>
</dbReference>
<dbReference type="Pfam" id="PF00027">
    <property type="entry name" value="cNMP_binding"/>
    <property type="match status" value="1"/>
</dbReference>
<feature type="transmembrane region" description="Helical" evidence="1">
    <location>
        <begin position="429"/>
        <end position="452"/>
    </location>
</feature>
<feature type="domain" description="Cyclic nucleotide-binding" evidence="2">
    <location>
        <begin position="607"/>
        <end position="709"/>
    </location>
</feature>